<dbReference type="EMBL" id="BATL01000029">
    <property type="protein sequence ID" value="GAD75762.1"/>
    <property type="molecule type" value="Genomic_DNA"/>
</dbReference>
<keyword evidence="2" id="KW-1185">Reference proteome</keyword>
<dbReference type="Proteomes" id="UP000016567">
    <property type="component" value="Unassembled WGS sequence"/>
</dbReference>
<sequence length="80" mass="9300">MNEQGKYIAQMKQTNATHILTHSFQNLNSFEEVKALINKWQKQNWSAQTGSLNTICTNSPQRLIETCKLINKQNFEQLCQ</sequence>
<organism evidence="1 2">
    <name type="scientific">Vibrio azureus NBRC 104587</name>
    <dbReference type="NCBI Taxonomy" id="1219077"/>
    <lineage>
        <taxon>Bacteria</taxon>
        <taxon>Pseudomonadati</taxon>
        <taxon>Pseudomonadota</taxon>
        <taxon>Gammaproteobacteria</taxon>
        <taxon>Vibrionales</taxon>
        <taxon>Vibrionaceae</taxon>
        <taxon>Vibrio</taxon>
    </lineage>
</organism>
<name>U3AR69_9VIBR</name>
<evidence type="ECO:0000313" key="1">
    <source>
        <dbReference type="EMBL" id="GAD75762.1"/>
    </source>
</evidence>
<protein>
    <submittedName>
        <fullName evidence="1">Uncharacterized protein</fullName>
    </submittedName>
</protein>
<accession>U3AR69</accession>
<evidence type="ECO:0000313" key="2">
    <source>
        <dbReference type="Proteomes" id="UP000016567"/>
    </source>
</evidence>
<comment type="caution">
    <text evidence="1">The sequence shown here is derived from an EMBL/GenBank/DDBJ whole genome shotgun (WGS) entry which is preliminary data.</text>
</comment>
<proteinExistence type="predicted"/>
<gene>
    <name evidence="1" type="ORF">VAZ01S_029_00320</name>
</gene>
<dbReference type="AlphaFoldDB" id="U3AR69"/>
<reference evidence="1 2" key="1">
    <citation type="submission" date="2013-09" db="EMBL/GenBank/DDBJ databases">
        <title>Whole genome shotgun sequence of Vibrio azureus NBRC 104587.</title>
        <authorList>
            <person name="Isaki S."/>
            <person name="Hosoyama A."/>
            <person name="Numata M."/>
            <person name="Hashimoto M."/>
            <person name="Hosoyama Y."/>
            <person name="Tsuchikane K."/>
            <person name="Noguchi M."/>
            <person name="Hirakata S."/>
            <person name="Ichikawa N."/>
            <person name="Ohji S."/>
            <person name="Yamazoe A."/>
            <person name="Fujita N."/>
        </authorList>
    </citation>
    <scope>NUCLEOTIDE SEQUENCE [LARGE SCALE GENOMIC DNA]</scope>
    <source>
        <strain evidence="1 2">NBRC 104587</strain>
    </source>
</reference>